<feature type="compositionally biased region" description="Acidic residues" evidence="1">
    <location>
        <begin position="9"/>
        <end position="25"/>
    </location>
</feature>
<sequence>MRNWRELGEVPDSDDESFDDTEFHDDDQPNQLPREDVDEPRVEERRSKSAKDGDVWSVPSSSPESVSAFRSVTLGQASQVLSQSPLPGPSTSKQNERTKLSIPSEKLDKPALPTGKRPDIATDSFLEDEISTGYVRVATQSSPASSPPSLLSKTPTPPDSPSLPPSRTTSPHARLSPPPDKGAFPDDPEDLSKQTAVRLERSLRPRKPIQQHPYLLENAQYTVFMKSHGVKPIRVIPEAQPARRRAEEEDSQDQEFQMEESQETSREDPSAVEEDAPVLFDDDEDELALTPSLSKTSPLGQLLQTSSQRTDADRTDATSLSDEDLPPLERLRPLPAKERRRILKRQRSQPLSSAKRKKPRFILGSSQGSSPQRPGFIRPPSPDIWDLSSSPTAPKSTQEPSRRPETVPRSPAWRRSNTPGASVQRPASTTGIPTNGSAGSPIVINEDPESDPSDGELSSSAHSSDSESDAIRQNSRRIRGVLPASWLRLDRHQEKPVPRSVRRRSPEPSPDRGFRRGVALPRQGSPKPSSTAPLVLFDDTEESDSEPPERRTAANDLVRTAPVAITLDEDDGASVVEEDTIDWMLPGRKRTGPQTTSGRAKKQKRSVTESIFTGVSNQPSRQPKITQVLNRSKHGVASTSAKRGSVNSERRRRDGSSANRGSRKRSATPPLLSILDVVEPNAPRFVKIAARAVKRKANLGKTNPSKKIINLATRSDNLDALSVLRDWKLGKMKPRISVPESRLTGRQSSRPALREVSTNTALRPPRTHPQHLIRQSSLDSFVTVDGGKDRQVPQPPSISALQPRKPLQVRQPSFHPAQLETDEREDKRRQLSSRKRSLDAFYRKTRRKLDSSTDDGLDAILDVNFTLQEHVAAEQNDNDAILGEENSTSSRRKKGDARSRFRKGRRPQCIDLEAPQYTRANDPLPADLSIIETQEIQEHHSQDKLKGLGPYGTHYTHHFEIFPLDSGVFFHESTVIGRGLLRDAIDATLPDRIRHHRPAASFNLDGQVLRWGAWDDNTSSELGILVDWVAEQMISKTASGEGLGRKAIEAADFVLGYILRSLSVRSELEEKAFVSRCLEVFSSFISRFESIEWSAIPDDSKKTHLEVVVRFSLAILAVHSLSKASATDPIGSTRLDGLLEKSASITIRRLLECGTEELRTLYGDLQRATFRERGIRPDRFLGNCWVVMMRLLESAALPRRSFWDVTHSVMLSQGAASSSDAATFERLWQNMFTLLPLCEVDASGILVPGLRHTAPMEGWALPQQLLKRVFQLYQANPRQPPGFNDYCRALVARCHFLVQQWGWRKCTGIIGTIFDFFGSQSLAHLRNEEVYKSPRFLEELDGKPSLSIEPEDRCFHIFIKLLALTIQRLKDSARVNDIRNLVARTLPNHNRQYLKEDVIHQHDLAALRNHHDLLCTLFWVSPPDLRPAVHLIEKLVVPGSAHKEACLINVRAWNQLARFVISNGEGGAAFRPLAAWRNNIFNQVLDQYLSAASDIEQQFRALSTEIPGISRAVRDDMIAKNKATALDVLHFCVKASYDVLERAPTLEAALYALSTAKLQKIFTSLDYQSPGFDWSIVRVALDTLEHFIERIDRASEEQYSSEFSDNVDNAHVEDAVLLVNEQLTKDFFCLGRAILALPLEQSLRHHNQQSACAEKTVTLAARIAARFVKNRITQLSSFFSHGKCGLFSDPPKSLTTPERRYLPLFIAVLVKNHVFDFKDLGIDILGLWMLSIVKPQRLLGYENYLADVLQHNDLPFLERAAVAVGIPPDYNSNLDFFACAIHYVRKSLRDSGPLVQSRQHREEYSKTLQLVMRKMKEDLALLQPFPNEHGPYVDFVRQVISLIKSHGVGVCAVDPFFTQPSVDYSPPVQDPQLHTAGIIAYGVRLSEKDVHAVPQLFYYLYNNFKLALGNDKLDQECRILAKAMRNAHVTSFMLQFMVPAMIQASAQAQDCWALLQVYAIALGNLLDSACVPEELAADDMEHVAGILNCLLAWFDGLRSAATLSLQQLHIMALLATMANTLQPSLTSYLVNGPDSAVPGLQGTVGALSEMFAGARCYLGEILSLPDRELTESSVRVPVLLGRLLPIPAPNLGAPGNPRVQEFTKSIVSDVRQNWVVSRDRVMVRMASGRGGVGGVTPAMSQAASGSLQGTRYVPWEIRGALERLYGAVAGWDLGVVREGRTGRAERMERVTDGEDLLF</sequence>
<evidence type="ECO:0000313" key="3">
    <source>
        <dbReference type="Proteomes" id="UP001303760"/>
    </source>
</evidence>
<feature type="compositionally biased region" description="Polar residues" evidence="1">
    <location>
        <begin position="387"/>
        <end position="399"/>
    </location>
</feature>
<dbReference type="PANTHER" id="PTHR28122:SF1">
    <property type="entry name" value="E3 UBIQUITIN-PROTEIN LIGASE SUBSTRATE RECEPTOR MMS22"/>
    <property type="match status" value="1"/>
</dbReference>
<feature type="compositionally biased region" description="Basic and acidic residues" evidence="1">
    <location>
        <begin position="33"/>
        <end position="54"/>
    </location>
</feature>
<name>A0AAN7CE12_9PEZI</name>
<gene>
    <name evidence="2" type="ORF">C8A03DRAFT_32671</name>
</gene>
<organism evidence="2 3">
    <name type="scientific">Achaetomium macrosporum</name>
    <dbReference type="NCBI Taxonomy" id="79813"/>
    <lineage>
        <taxon>Eukaryota</taxon>
        <taxon>Fungi</taxon>
        <taxon>Dikarya</taxon>
        <taxon>Ascomycota</taxon>
        <taxon>Pezizomycotina</taxon>
        <taxon>Sordariomycetes</taxon>
        <taxon>Sordariomycetidae</taxon>
        <taxon>Sordariales</taxon>
        <taxon>Chaetomiaceae</taxon>
        <taxon>Achaetomium</taxon>
    </lineage>
</organism>
<feature type="compositionally biased region" description="Basic and acidic residues" evidence="1">
    <location>
        <begin position="504"/>
        <end position="514"/>
    </location>
</feature>
<dbReference type="Pfam" id="PF09462">
    <property type="entry name" value="Mus7"/>
    <property type="match status" value="1"/>
</dbReference>
<feature type="compositionally biased region" description="Acidic residues" evidence="1">
    <location>
        <begin position="248"/>
        <end position="262"/>
    </location>
</feature>
<feature type="compositionally biased region" description="Polar residues" evidence="1">
    <location>
        <begin position="68"/>
        <end position="93"/>
    </location>
</feature>
<reference evidence="2" key="1">
    <citation type="journal article" date="2023" name="Mol. Phylogenet. Evol.">
        <title>Genome-scale phylogeny and comparative genomics of the fungal order Sordariales.</title>
        <authorList>
            <person name="Hensen N."/>
            <person name="Bonometti L."/>
            <person name="Westerberg I."/>
            <person name="Brannstrom I.O."/>
            <person name="Guillou S."/>
            <person name="Cros-Aarteil S."/>
            <person name="Calhoun S."/>
            <person name="Haridas S."/>
            <person name="Kuo A."/>
            <person name="Mondo S."/>
            <person name="Pangilinan J."/>
            <person name="Riley R."/>
            <person name="LaButti K."/>
            <person name="Andreopoulos B."/>
            <person name="Lipzen A."/>
            <person name="Chen C."/>
            <person name="Yan M."/>
            <person name="Daum C."/>
            <person name="Ng V."/>
            <person name="Clum A."/>
            <person name="Steindorff A."/>
            <person name="Ohm R.A."/>
            <person name="Martin F."/>
            <person name="Silar P."/>
            <person name="Natvig D.O."/>
            <person name="Lalanne C."/>
            <person name="Gautier V."/>
            <person name="Ament-Velasquez S.L."/>
            <person name="Kruys A."/>
            <person name="Hutchinson M.I."/>
            <person name="Powell A.J."/>
            <person name="Barry K."/>
            <person name="Miller A.N."/>
            <person name="Grigoriev I.V."/>
            <person name="Debuchy R."/>
            <person name="Gladieux P."/>
            <person name="Hiltunen Thoren M."/>
            <person name="Johannesson H."/>
        </authorList>
    </citation>
    <scope>NUCLEOTIDE SEQUENCE</scope>
    <source>
        <strain evidence="2">CBS 532.94</strain>
    </source>
</reference>
<protein>
    <submittedName>
        <fullName evidence="2">Mus7/MMS22 family-domain-containing protein</fullName>
    </submittedName>
</protein>
<keyword evidence="3" id="KW-1185">Reference proteome</keyword>
<dbReference type="Proteomes" id="UP001303760">
    <property type="component" value="Unassembled WGS sequence"/>
</dbReference>
<comment type="caution">
    <text evidence="2">The sequence shown here is derived from an EMBL/GenBank/DDBJ whole genome shotgun (WGS) entry which is preliminary data.</text>
</comment>
<feature type="compositionally biased region" description="Low complexity" evidence="1">
    <location>
        <begin position="141"/>
        <end position="154"/>
    </location>
</feature>
<dbReference type="EMBL" id="MU860068">
    <property type="protein sequence ID" value="KAK4239258.1"/>
    <property type="molecule type" value="Genomic_DNA"/>
</dbReference>
<dbReference type="InterPro" id="IPR019021">
    <property type="entry name" value="Mms22"/>
</dbReference>
<feature type="compositionally biased region" description="Basic and acidic residues" evidence="1">
    <location>
        <begin position="94"/>
        <end position="109"/>
    </location>
</feature>
<dbReference type="PANTHER" id="PTHR28122">
    <property type="entry name" value="E3 UBIQUITIN-PROTEIN LIGASE SUBSTRATE RECEPTOR MMS22"/>
    <property type="match status" value="1"/>
</dbReference>
<evidence type="ECO:0000256" key="1">
    <source>
        <dbReference type="SAM" id="MobiDB-lite"/>
    </source>
</evidence>
<feature type="compositionally biased region" description="Polar residues" evidence="1">
    <location>
        <begin position="608"/>
        <end position="630"/>
    </location>
</feature>
<reference evidence="2" key="2">
    <citation type="submission" date="2023-05" db="EMBL/GenBank/DDBJ databases">
        <authorList>
            <consortium name="Lawrence Berkeley National Laboratory"/>
            <person name="Steindorff A."/>
            <person name="Hensen N."/>
            <person name="Bonometti L."/>
            <person name="Westerberg I."/>
            <person name="Brannstrom I.O."/>
            <person name="Guillou S."/>
            <person name="Cros-Aarteil S."/>
            <person name="Calhoun S."/>
            <person name="Haridas S."/>
            <person name="Kuo A."/>
            <person name="Mondo S."/>
            <person name="Pangilinan J."/>
            <person name="Riley R."/>
            <person name="Labutti K."/>
            <person name="Andreopoulos B."/>
            <person name="Lipzen A."/>
            <person name="Chen C."/>
            <person name="Yanf M."/>
            <person name="Daum C."/>
            <person name="Ng V."/>
            <person name="Clum A."/>
            <person name="Ohm R."/>
            <person name="Martin F."/>
            <person name="Silar P."/>
            <person name="Natvig D."/>
            <person name="Lalanne C."/>
            <person name="Gautier V."/>
            <person name="Ament-Velasquez S.L."/>
            <person name="Kruys A."/>
            <person name="Hutchinson M.I."/>
            <person name="Powell A.J."/>
            <person name="Barry K."/>
            <person name="Miller A.N."/>
            <person name="Grigoriev I.V."/>
            <person name="Debuchy R."/>
            <person name="Gladieux P."/>
            <person name="Thoren M.H."/>
            <person name="Johannesson H."/>
        </authorList>
    </citation>
    <scope>NUCLEOTIDE SEQUENCE</scope>
    <source>
        <strain evidence="2">CBS 532.94</strain>
    </source>
</reference>
<proteinExistence type="predicted"/>
<feature type="compositionally biased region" description="Polar residues" evidence="1">
    <location>
        <begin position="744"/>
        <end position="761"/>
    </location>
</feature>
<feature type="region of interest" description="Disordered" evidence="1">
    <location>
        <begin position="229"/>
        <end position="557"/>
    </location>
</feature>
<accession>A0AAN7CE12</accession>
<dbReference type="GO" id="GO:0035361">
    <property type="term" value="C:Cul8-RING ubiquitin ligase complex"/>
    <property type="evidence" value="ECO:0007669"/>
    <property type="project" value="TreeGrafter"/>
</dbReference>
<feature type="compositionally biased region" description="Basic residues" evidence="1">
    <location>
        <begin position="338"/>
        <end position="347"/>
    </location>
</feature>
<feature type="region of interest" description="Disordered" evidence="1">
    <location>
        <begin position="876"/>
        <end position="903"/>
    </location>
</feature>
<feature type="compositionally biased region" description="Basic residues" evidence="1">
    <location>
        <begin position="890"/>
        <end position="903"/>
    </location>
</feature>
<feature type="compositionally biased region" description="Low complexity" evidence="1">
    <location>
        <begin position="364"/>
        <end position="375"/>
    </location>
</feature>
<feature type="compositionally biased region" description="Pro residues" evidence="1">
    <location>
        <begin position="155"/>
        <end position="164"/>
    </location>
</feature>
<feature type="compositionally biased region" description="Basic and acidic residues" evidence="1">
    <location>
        <begin position="327"/>
        <end position="337"/>
    </location>
</feature>
<feature type="region of interest" description="Disordered" evidence="1">
    <location>
        <begin position="1"/>
        <end position="215"/>
    </location>
</feature>
<dbReference type="GO" id="GO:0031297">
    <property type="term" value="P:replication fork processing"/>
    <property type="evidence" value="ECO:0007669"/>
    <property type="project" value="InterPro"/>
</dbReference>
<feature type="region of interest" description="Disordered" evidence="1">
    <location>
        <begin position="738"/>
        <end position="835"/>
    </location>
</feature>
<feature type="compositionally biased region" description="Basic and acidic residues" evidence="1">
    <location>
        <begin position="488"/>
        <end position="497"/>
    </location>
</feature>
<dbReference type="GO" id="GO:0005634">
    <property type="term" value="C:nucleus"/>
    <property type="evidence" value="ECO:0007669"/>
    <property type="project" value="InterPro"/>
</dbReference>
<feature type="compositionally biased region" description="Low complexity" evidence="1">
    <location>
        <begin position="57"/>
        <end position="67"/>
    </location>
</feature>
<feature type="region of interest" description="Disordered" evidence="1">
    <location>
        <begin position="577"/>
        <end position="667"/>
    </location>
</feature>
<dbReference type="GO" id="GO:0000724">
    <property type="term" value="P:double-strand break repair via homologous recombination"/>
    <property type="evidence" value="ECO:0007669"/>
    <property type="project" value="TreeGrafter"/>
</dbReference>
<feature type="compositionally biased region" description="Acidic residues" evidence="1">
    <location>
        <begin position="270"/>
        <end position="287"/>
    </location>
</feature>
<evidence type="ECO:0000313" key="2">
    <source>
        <dbReference type="EMBL" id="KAK4239258.1"/>
    </source>
</evidence>
<feature type="compositionally biased region" description="Polar residues" evidence="1">
    <location>
        <begin position="291"/>
        <end position="309"/>
    </location>
</feature>
<feature type="compositionally biased region" description="Polar residues" evidence="1">
    <location>
        <begin position="415"/>
        <end position="438"/>
    </location>
</feature>
<feature type="compositionally biased region" description="Polar residues" evidence="1">
    <location>
        <begin position="637"/>
        <end position="647"/>
    </location>
</feature>